<evidence type="ECO:0000313" key="2">
    <source>
        <dbReference type="Proteomes" id="UP000094828"/>
    </source>
</evidence>
<dbReference type="GO" id="GO:0071793">
    <property type="term" value="P:bacillithiol biosynthetic process"/>
    <property type="evidence" value="ECO:0007669"/>
    <property type="project" value="InterPro"/>
</dbReference>
<dbReference type="NCBIfam" id="TIGR04001">
    <property type="entry name" value="thiol_BshB1"/>
    <property type="match status" value="1"/>
</dbReference>
<organism evidence="1 2">
    <name type="scientific">Planctopirus hydrillae</name>
    <dbReference type="NCBI Taxonomy" id="1841610"/>
    <lineage>
        <taxon>Bacteria</taxon>
        <taxon>Pseudomonadati</taxon>
        <taxon>Planctomycetota</taxon>
        <taxon>Planctomycetia</taxon>
        <taxon>Planctomycetales</taxon>
        <taxon>Planctomycetaceae</taxon>
        <taxon>Planctopirus</taxon>
    </lineage>
</organism>
<dbReference type="GO" id="GO:0019213">
    <property type="term" value="F:deacetylase activity"/>
    <property type="evidence" value="ECO:0007669"/>
    <property type="project" value="InterPro"/>
</dbReference>
<accession>A0A1C3E9M6</accession>
<dbReference type="PANTHER" id="PTHR12993:SF30">
    <property type="entry name" value="N-ACETYL-ALPHA-D-GLUCOSAMINYL L-MALATE DEACETYLASE 1"/>
    <property type="match status" value="1"/>
</dbReference>
<gene>
    <name evidence="1" type="ORF">A6X21_06455</name>
</gene>
<dbReference type="GO" id="GO:0016811">
    <property type="term" value="F:hydrolase activity, acting on carbon-nitrogen (but not peptide) bonds, in linear amides"/>
    <property type="evidence" value="ECO:0007669"/>
    <property type="project" value="TreeGrafter"/>
</dbReference>
<proteinExistence type="predicted"/>
<protein>
    <submittedName>
        <fullName evidence="1">Bacillithiol biosynthesis deacetylase BshB1</fullName>
    </submittedName>
</protein>
<dbReference type="STRING" id="1841610.A6X21_06455"/>
<sequence length="249" mass="27682">MSSSLAEIPVDFEPLDILCVAPHPDDAEISVGGSLLKWHRLGQRVGVLDLTSGEPTPFGTPEIRRSETQVATKLLELDFRLNLGLPNRALEATLDHRRAVAEVFRLTKPKVILAPWPEDAHPDHVAATQIIEAARFWSKLTKTTMAGEPYHPPRIFYYWSIHLKIQPEPAFVVDISETIDEKMRAVEAYASQFVTGRTLTFPTALDDIRDRARYWGWAIGKAYGEPIGSREALCVNDLGAVTGLKLGTS</sequence>
<reference evidence="1 2" key="1">
    <citation type="submission" date="2016-05" db="EMBL/GenBank/DDBJ databases">
        <title>Genomic and physiological characterization of Planctopirus sp. isolated from fresh water lake.</title>
        <authorList>
            <person name="Subhash Y."/>
            <person name="Ramana C."/>
        </authorList>
    </citation>
    <scope>NUCLEOTIDE SEQUENCE [LARGE SCALE GENOMIC DNA]</scope>
    <source>
        <strain evidence="1 2">JC280</strain>
    </source>
</reference>
<dbReference type="InterPro" id="IPR023842">
    <property type="entry name" value="Bacillithiol_biosynth_BshB1"/>
</dbReference>
<dbReference type="RefSeq" id="WP_068848863.1">
    <property type="nucleotide sequence ID" value="NZ_LYDR01000116.1"/>
</dbReference>
<name>A0A1C3E9M6_9PLAN</name>
<dbReference type="OrthoDB" id="9815144at2"/>
<dbReference type="Pfam" id="PF02585">
    <property type="entry name" value="PIG-L"/>
    <property type="match status" value="1"/>
</dbReference>
<evidence type="ECO:0000313" key="1">
    <source>
        <dbReference type="EMBL" id="ODA29978.1"/>
    </source>
</evidence>
<dbReference type="Gene3D" id="3.40.50.10320">
    <property type="entry name" value="LmbE-like"/>
    <property type="match status" value="1"/>
</dbReference>
<dbReference type="EMBL" id="LYDR01000116">
    <property type="protein sequence ID" value="ODA29978.1"/>
    <property type="molecule type" value="Genomic_DNA"/>
</dbReference>
<dbReference type="InterPro" id="IPR024078">
    <property type="entry name" value="LmbE-like_dom_sf"/>
</dbReference>
<dbReference type="SUPFAM" id="SSF102588">
    <property type="entry name" value="LmbE-like"/>
    <property type="match status" value="1"/>
</dbReference>
<dbReference type="InterPro" id="IPR003737">
    <property type="entry name" value="GlcNAc_PI_deacetylase-related"/>
</dbReference>
<dbReference type="Proteomes" id="UP000094828">
    <property type="component" value="Unassembled WGS sequence"/>
</dbReference>
<dbReference type="PANTHER" id="PTHR12993">
    <property type="entry name" value="N-ACETYLGLUCOSAMINYL-PHOSPHATIDYLINOSITOL DE-N-ACETYLASE-RELATED"/>
    <property type="match status" value="1"/>
</dbReference>
<dbReference type="AlphaFoldDB" id="A0A1C3E9M6"/>
<keyword evidence="2" id="KW-1185">Reference proteome</keyword>
<comment type="caution">
    <text evidence="1">The sequence shown here is derived from an EMBL/GenBank/DDBJ whole genome shotgun (WGS) entry which is preliminary data.</text>
</comment>